<keyword evidence="2" id="KW-1185">Reference proteome</keyword>
<accession>A0A6G9QNY9</accession>
<dbReference type="Proteomes" id="UP000502608">
    <property type="component" value="Plasmid pPN3F2_1"/>
</dbReference>
<organism evidence="1 2">
    <name type="scientific">Shewanella aestuarii</name>
    <dbReference type="NCBI Taxonomy" id="1028752"/>
    <lineage>
        <taxon>Bacteria</taxon>
        <taxon>Pseudomonadati</taxon>
        <taxon>Pseudomonadota</taxon>
        <taxon>Gammaproteobacteria</taxon>
        <taxon>Alteromonadales</taxon>
        <taxon>Shewanellaceae</taxon>
        <taxon>Shewanella</taxon>
    </lineage>
</organism>
<dbReference type="RefSeq" id="WP_167680153.1">
    <property type="nucleotide sequence ID" value="NZ_CP050314.1"/>
</dbReference>
<evidence type="ECO:0000313" key="2">
    <source>
        <dbReference type="Proteomes" id="UP000502608"/>
    </source>
</evidence>
<evidence type="ECO:0000313" key="1">
    <source>
        <dbReference type="EMBL" id="QIR16304.1"/>
    </source>
</evidence>
<reference evidence="1 2" key="1">
    <citation type="submission" date="2020-03" db="EMBL/GenBank/DDBJ databases">
        <title>Complete genome sequence of Shewanella sp.</title>
        <authorList>
            <person name="Kim Y.-S."/>
            <person name="Kim S.-J."/>
            <person name="Jung H.-K."/>
            <person name="Kim K.-H."/>
        </authorList>
    </citation>
    <scope>NUCLEOTIDE SEQUENCE [LARGE SCALE GENOMIC DNA]</scope>
    <source>
        <strain evidence="1 2">PN3F2</strain>
        <plasmid evidence="1 2">pPN3F2_1</plasmid>
    </source>
</reference>
<dbReference type="KEGG" id="saes:HBH39_17615"/>
<dbReference type="AlphaFoldDB" id="A0A6G9QNY9"/>
<protein>
    <submittedName>
        <fullName evidence="1">Uncharacterized protein</fullName>
    </submittedName>
</protein>
<keyword evidence="1" id="KW-0614">Plasmid</keyword>
<name>A0A6G9QNY9_9GAMM</name>
<sequence>MPNVLLDESTVEVVTMKVDGRKLSMAQLQRLEYLEPITWGDDWLDGNVTLICKLPAHLLNSLLKQMDSSKSYSIHCVCGLIIHHDKQLYLSYLPHDLTDISHRYQSSTQLLINSRRPMLPSGLR</sequence>
<proteinExistence type="predicted"/>
<dbReference type="EMBL" id="CP050314">
    <property type="protein sequence ID" value="QIR16304.1"/>
    <property type="molecule type" value="Genomic_DNA"/>
</dbReference>
<geneLocation type="plasmid" evidence="1 2">
    <name>pPN3F2_1</name>
</geneLocation>
<gene>
    <name evidence="1" type="ORF">HBH39_17615</name>
</gene>